<sequence>MASTLNVAYANVPVTVGPDYYNGIEISELTTANSIVTSLGMMISMGG</sequence>
<accession>A0A8J2KEG8</accession>
<keyword evidence="2" id="KW-1185">Reference proteome</keyword>
<comment type="caution">
    <text evidence="1">The sequence shown here is derived from an EMBL/GenBank/DDBJ whole genome shotgun (WGS) entry which is preliminary data.</text>
</comment>
<dbReference type="AlphaFoldDB" id="A0A8J2KEG8"/>
<name>A0A8J2KEG8_9HEXA</name>
<dbReference type="EMBL" id="CAJVCH010284642">
    <property type="protein sequence ID" value="CAG7784860.1"/>
    <property type="molecule type" value="Genomic_DNA"/>
</dbReference>
<protein>
    <submittedName>
        <fullName evidence="1">Uncharacterized protein</fullName>
    </submittedName>
</protein>
<evidence type="ECO:0000313" key="2">
    <source>
        <dbReference type="Proteomes" id="UP000708208"/>
    </source>
</evidence>
<feature type="non-terminal residue" evidence="1">
    <location>
        <position position="47"/>
    </location>
</feature>
<proteinExistence type="predicted"/>
<gene>
    <name evidence="1" type="ORF">AFUS01_LOCUS23521</name>
</gene>
<organism evidence="1 2">
    <name type="scientific">Allacma fusca</name>
    <dbReference type="NCBI Taxonomy" id="39272"/>
    <lineage>
        <taxon>Eukaryota</taxon>
        <taxon>Metazoa</taxon>
        <taxon>Ecdysozoa</taxon>
        <taxon>Arthropoda</taxon>
        <taxon>Hexapoda</taxon>
        <taxon>Collembola</taxon>
        <taxon>Symphypleona</taxon>
        <taxon>Sminthuridae</taxon>
        <taxon>Allacma</taxon>
    </lineage>
</organism>
<dbReference type="Proteomes" id="UP000708208">
    <property type="component" value="Unassembled WGS sequence"/>
</dbReference>
<evidence type="ECO:0000313" key="1">
    <source>
        <dbReference type="EMBL" id="CAG7784860.1"/>
    </source>
</evidence>
<reference evidence="1" key="1">
    <citation type="submission" date="2021-06" db="EMBL/GenBank/DDBJ databases">
        <authorList>
            <person name="Hodson N. C."/>
            <person name="Mongue J. A."/>
            <person name="Jaron S. K."/>
        </authorList>
    </citation>
    <scope>NUCLEOTIDE SEQUENCE</scope>
</reference>